<feature type="transmembrane region" description="Helical" evidence="1">
    <location>
        <begin position="73"/>
        <end position="99"/>
    </location>
</feature>
<evidence type="ECO:0000313" key="2">
    <source>
        <dbReference type="EMBL" id="NEY74240.1"/>
    </source>
</evidence>
<keyword evidence="1" id="KW-0812">Transmembrane</keyword>
<dbReference type="EMBL" id="JAAIWM010000018">
    <property type="protein sequence ID" value="NEY74240.1"/>
    <property type="molecule type" value="Genomic_DNA"/>
</dbReference>
<sequence length="101" mass="11993">MQILDNIFKMKFIVIISLVNFIFFYFIQLNLNVGIHFGEFLIFPSILSLILSVLIGFLLYFVHMKRLNKTKYFIVIAEILITVVVMIELYEILTFILFFES</sequence>
<gene>
    <name evidence="2" type="ORF">G4D63_21345</name>
</gene>
<keyword evidence="1" id="KW-0472">Membrane</keyword>
<keyword evidence="1" id="KW-1133">Transmembrane helix</keyword>
<evidence type="ECO:0000256" key="1">
    <source>
        <dbReference type="SAM" id="Phobius"/>
    </source>
</evidence>
<accession>A0A6M0QEU4</accession>
<dbReference type="RefSeq" id="WP_163182105.1">
    <property type="nucleotide sequence ID" value="NZ_JAAIWM010000018.1"/>
</dbReference>
<comment type="caution">
    <text evidence="2">The sequence shown here is derived from an EMBL/GenBank/DDBJ whole genome shotgun (WGS) entry which is preliminary data.</text>
</comment>
<keyword evidence="3" id="KW-1185">Reference proteome</keyword>
<evidence type="ECO:0000313" key="3">
    <source>
        <dbReference type="Proteomes" id="UP000481043"/>
    </source>
</evidence>
<dbReference type="Proteomes" id="UP000481043">
    <property type="component" value="Unassembled WGS sequence"/>
</dbReference>
<feature type="transmembrane region" description="Helical" evidence="1">
    <location>
        <begin position="12"/>
        <end position="29"/>
    </location>
</feature>
<proteinExistence type="predicted"/>
<name>A0A6M0QEU4_9BACI</name>
<feature type="transmembrane region" description="Helical" evidence="1">
    <location>
        <begin position="41"/>
        <end position="61"/>
    </location>
</feature>
<dbReference type="AlphaFoldDB" id="A0A6M0QEU4"/>
<protein>
    <submittedName>
        <fullName evidence="2">Uncharacterized protein</fullName>
    </submittedName>
</protein>
<reference evidence="2 3" key="1">
    <citation type="submission" date="2020-02" db="EMBL/GenBank/DDBJ databases">
        <title>Bacillus aquiflavi sp. nov., isolated from yellow water of strong flavor Chinese baijiu in Yibin region of China.</title>
        <authorList>
            <person name="Xie J."/>
        </authorList>
    </citation>
    <scope>NUCLEOTIDE SEQUENCE [LARGE SCALE GENOMIC DNA]</scope>
    <source>
        <strain evidence="2 3">SA4</strain>
    </source>
</reference>
<organism evidence="2 3">
    <name type="scientific">Bacillus mesophilus</name>
    <dbReference type="NCBI Taxonomy" id="1808955"/>
    <lineage>
        <taxon>Bacteria</taxon>
        <taxon>Bacillati</taxon>
        <taxon>Bacillota</taxon>
        <taxon>Bacilli</taxon>
        <taxon>Bacillales</taxon>
        <taxon>Bacillaceae</taxon>
        <taxon>Bacillus</taxon>
    </lineage>
</organism>